<reference evidence="3" key="1">
    <citation type="submission" date="2022-11" db="UniProtKB">
        <authorList>
            <consortium name="WormBaseParasite"/>
        </authorList>
    </citation>
    <scope>IDENTIFICATION</scope>
</reference>
<protein>
    <submittedName>
        <fullName evidence="3">Uncharacterized protein</fullName>
    </submittedName>
</protein>
<evidence type="ECO:0000313" key="2">
    <source>
        <dbReference type="Proteomes" id="UP000887574"/>
    </source>
</evidence>
<dbReference type="Proteomes" id="UP000887574">
    <property type="component" value="Unplaced"/>
</dbReference>
<dbReference type="AlphaFoldDB" id="A0A915CN54"/>
<accession>A0A915CN54</accession>
<sequence>MSSVLRLNFCNTASTHNVREHYTILFLLSALFIMCSMVSASFRSRASHFGTQAETNNFIDSSRPAPSFWAFDEPTPVGLSSPMVATRGYKGFRRPLVKYNSLKNFIFQDDNRDPRCLNCRPGMFKMVE</sequence>
<proteinExistence type="predicted"/>
<evidence type="ECO:0000256" key="1">
    <source>
        <dbReference type="SAM" id="Phobius"/>
    </source>
</evidence>
<feature type="transmembrane region" description="Helical" evidence="1">
    <location>
        <begin position="22"/>
        <end position="42"/>
    </location>
</feature>
<name>A0A915CN54_9BILA</name>
<keyword evidence="1" id="KW-0812">Transmembrane</keyword>
<keyword evidence="2" id="KW-1185">Reference proteome</keyword>
<keyword evidence="1" id="KW-1133">Transmembrane helix</keyword>
<keyword evidence="1" id="KW-0472">Membrane</keyword>
<evidence type="ECO:0000313" key="3">
    <source>
        <dbReference type="WBParaSite" id="jg10869"/>
    </source>
</evidence>
<dbReference type="WBParaSite" id="jg10869">
    <property type="protein sequence ID" value="jg10869"/>
    <property type="gene ID" value="jg10869"/>
</dbReference>
<organism evidence="2 3">
    <name type="scientific">Ditylenchus dipsaci</name>
    <dbReference type="NCBI Taxonomy" id="166011"/>
    <lineage>
        <taxon>Eukaryota</taxon>
        <taxon>Metazoa</taxon>
        <taxon>Ecdysozoa</taxon>
        <taxon>Nematoda</taxon>
        <taxon>Chromadorea</taxon>
        <taxon>Rhabditida</taxon>
        <taxon>Tylenchina</taxon>
        <taxon>Tylenchomorpha</taxon>
        <taxon>Sphaerularioidea</taxon>
        <taxon>Anguinidae</taxon>
        <taxon>Anguininae</taxon>
        <taxon>Ditylenchus</taxon>
    </lineage>
</organism>